<dbReference type="PANTHER" id="PTHR10039">
    <property type="entry name" value="AMELOGENIN"/>
    <property type="match status" value="1"/>
</dbReference>
<dbReference type="EMBL" id="JARKIB010000073">
    <property type="protein sequence ID" value="KAJ7748426.1"/>
    <property type="molecule type" value="Genomic_DNA"/>
</dbReference>
<comment type="caution">
    <text evidence="3">The sequence shown here is derived from an EMBL/GenBank/DDBJ whole genome shotgun (WGS) entry which is preliminary data.</text>
</comment>
<evidence type="ECO:0000313" key="4">
    <source>
        <dbReference type="Proteomes" id="UP001215598"/>
    </source>
</evidence>
<dbReference type="AlphaFoldDB" id="A0AAD7IQL0"/>
<accession>A0AAD7IQL0</accession>
<protein>
    <recommendedName>
        <fullName evidence="2">Nephrocystin 3-like N-terminal domain-containing protein</fullName>
    </recommendedName>
</protein>
<proteinExistence type="predicted"/>
<keyword evidence="4" id="KW-1185">Reference proteome</keyword>
<dbReference type="Proteomes" id="UP001215598">
    <property type="component" value="Unassembled WGS sequence"/>
</dbReference>
<reference evidence="3" key="1">
    <citation type="submission" date="2023-03" db="EMBL/GenBank/DDBJ databases">
        <title>Massive genome expansion in bonnet fungi (Mycena s.s.) driven by repeated elements and novel gene families across ecological guilds.</title>
        <authorList>
            <consortium name="Lawrence Berkeley National Laboratory"/>
            <person name="Harder C.B."/>
            <person name="Miyauchi S."/>
            <person name="Viragh M."/>
            <person name="Kuo A."/>
            <person name="Thoen E."/>
            <person name="Andreopoulos B."/>
            <person name="Lu D."/>
            <person name="Skrede I."/>
            <person name="Drula E."/>
            <person name="Henrissat B."/>
            <person name="Morin E."/>
            <person name="Kohler A."/>
            <person name="Barry K."/>
            <person name="LaButti K."/>
            <person name="Morin E."/>
            <person name="Salamov A."/>
            <person name="Lipzen A."/>
            <person name="Mereny Z."/>
            <person name="Hegedus B."/>
            <person name="Baldrian P."/>
            <person name="Stursova M."/>
            <person name="Weitz H."/>
            <person name="Taylor A."/>
            <person name="Grigoriev I.V."/>
            <person name="Nagy L.G."/>
            <person name="Martin F."/>
            <person name="Kauserud H."/>
        </authorList>
    </citation>
    <scope>NUCLEOTIDE SEQUENCE</scope>
    <source>
        <strain evidence="3">CBHHK182m</strain>
    </source>
</reference>
<keyword evidence="1" id="KW-0677">Repeat</keyword>
<dbReference type="PANTHER" id="PTHR10039:SF14">
    <property type="entry name" value="NACHT DOMAIN-CONTAINING PROTEIN"/>
    <property type="match status" value="1"/>
</dbReference>
<sequence>MDAAAGAPLPASSVFDETLQRFMRNLDPVDVDWLGRITASSWEPLIVYLEALNRNHRNSSGARKLLSRVRCFVDTLRPFLGCVDMVVSSNGSIVGIIWGSLRVLIEITHKFTEYFSIISDTLETISVELPIFQDYVEKLYTESHTVQKAVAIVFEDILTVFLSIRNTFIDSQGHPRSSLCISLKAFRQDMEKIIMHLEKHRKIVEVHVEHAERMANKEEREESVQSRRRLEAKILSDEKRASELTFYQRIEKFQALLDAPKCWGKHATTVQVYKQPQCWLLNNHQYKKWSTQNCGLLWCHSKPGAGKTVLR</sequence>
<feature type="domain" description="Nephrocystin 3-like N-terminal" evidence="2">
    <location>
        <begin position="279"/>
        <end position="310"/>
    </location>
</feature>
<evidence type="ECO:0000259" key="2">
    <source>
        <dbReference type="Pfam" id="PF24883"/>
    </source>
</evidence>
<organism evidence="3 4">
    <name type="scientific">Mycena metata</name>
    <dbReference type="NCBI Taxonomy" id="1033252"/>
    <lineage>
        <taxon>Eukaryota</taxon>
        <taxon>Fungi</taxon>
        <taxon>Dikarya</taxon>
        <taxon>Basidiomycota</taxon>
        <taxon>Agaricomycotina</taxon>
        <taxon>Agaricomycetes</taxon>
        <taxon>Agaricomycetidae</taxon>
        <taxon>Agaricales</taxon>
        <taxon>Marasmiineae</taxon>
        <taxon>Mycenaceae</taxon>
        <taxon>Mycena</taxon>
    </lineage>
</organism>
<evidence type="ECO:0000313" key="3">
    <source>
        <dbReference type="EMBL" id="KAJ7748426.1"/>
    </source>
</evidence>
<gene>
    <name evidence="3" type="ORF">B0H16DRAFT_907168</name>
</gene>
<evidence type="ECO:0000256" key="1">
    <source>
        <dbReference type="ARBA" id="ARBA00022737"/>
    </source>
</evidence>
<dbReference type="Pfam" id="PF24883">
    <property type="entry name" value="NPHP3_N"/>
    <property type="match status" value="1"/>
</dbReference>
<name>A0AAD7IQL0_9AGAR</name>
<dbReference type="InterPro" id="IPR056884">
    <property type="entry name" value="NPHP3-like_N"/>
</dbReference>